<proteinExistence type="predicted"/>
<reference evidence="2" key="1">
    <citation type="submission" date="2020-03" db="EMBL/GenBank/DDBJ databases">
        <title>The deep terrestrial virosphere.</title>
        <authorList>
            <person name="Holmfeldt K."/>
            <person name="Nilsson E."/>
            <person name="Simone D."/>
            <person name="Lopez-Fernandez M."/>
            <person name="Wu X."/>
            <person name="de Brujin I."/>
            <person name="Lundin D."/>
            <person name="Andersson A."/>
            <person name="Bertilsson S."/>
            <person name="Dopson M."/>
        </authorList>
    </citation>
    <scope>NUCLEOTIDE SEQUENCE</scope>
    <source>
        <strain evidence="2">MM415B03992</strain>
    </source>
</reference>
<sequence length="183" mass="20999">MLCPKCGNKKNKLYRNNLIEPNNIRKRHRTCLKCGNTYITYEVTPDKLAANVLANLNQTPLKKCIMENTNYPTFRDMIDDCYNNLYPSLSKTGQHLGVSYQTVKNWLVECNIKPHPKGGYNRVGLDPNSRKAQVCKLDPDKLANMTAEQVARKFGISVPYFYGIASDNNLIYKKIYSKKNRVD</sequence>
<protein>
    <submittedName>
        <fullName evidence="2">Putative DNA binding, helix-turn-helix domain containing protein</fullName>
    </submittedName>
</protein>
<dbReference type="EMBL" id="MT143205">
    <property type="protein sequence ID" value="QJA94119.1"/>
    <property type="molecule type" value="Genomic_DNA"/>
</dbReference>
<dbReference type="Pfam" id="PF22811">
    <property type="entry name" value="Zn_ribbon_NrdR"/>
    <property type="match status" value="1"/>
</dbReference>
<organism evidence="2">
    <name type="scientific">viral metagenome</name>
    <dbReference type="NCBI Taxonomy" id="1070528"/>
    <lineage>
        <taxon>unclassified sequences</taxon>
        <taxon>metagenomes</taxon>
        <taxon>organismal metagenomes</taxon>
    </lineage>
</organism>
<dbReference type="AlphaFoldDB" id="A0A6M3LIA7"/>
<evidence type="ECO:0000313" key="2">
    <source>
        <dbReference type="EMBL" id="QJA94119.1"/>
    </source>
</evidence>
<feature type="domain" description="Transcriptional repressor NrdR-like N-terminal" evidence="1">
    <location>
        <begin position="1"/>
        <end position="42"/>
    </location>
</feature>
<evidence type="ECO:0000259" key="1">
    <source>
        <dbReference type="Pfam" id="PF22811"/>
    </source>
</evidence>
<gene>
    <name evidence="2" type="ORF">MM415B03992_0003</name>
</gene>
<name>A0A6M3LIA7_9ZZZZ</name>
<accession>A0A6M3LIA7</accession>
<dbReference type="InterPro" id="IPR055173">
    <property type="entry name" value="NrdR-like_N"/>
</dbReference>